<evidence type="ECO:0000256" key="4">
    <source>
        <dbReference type="ARBA" id="ARBA00023172"/>
    </source>
</evidence>
<dbReference type="PANTHER" id="PTHR30629:SF2">
    <property type="entry name" value="PROPHAGE INTEGRASE INTS-RELATED"/>
    <property type="match status" value="1"/>
</dbReference>
<dbReference type="GO" id="GO:0003677">
    <property type="term" value="F:DNA binding"/>
    <property type="evidence" value="ECO:0007669"/>
    <property type="project" value="UniProtKB-KW"/>
</dbReference>
<evidence type="ECO:0000256" key="3">
    <source>
        <dbReference type="ARBA" id="ARBA00023125"/>
    </source>
</evidence>
<dbReference type="Proteomes" id="UP000295382">
    <property type="component" value="Unassembled WGS sequence"/>
</dbReference>
<gene>
    <name evidence="6" type="ORF">EDC30_11939</name>
</gene>
<reference evidence="6 7" key="1">
    <citation type="submission" date="2019-03" db="EMBL/GenBank/DDBJ databases">
        <title>Genomic Encyclopedia of Type Strains, Phase IV (KMG-IV): sequencing the most valuable type-strain genomes for metagenomic binning, comparative biology and taxonomic classification.</title>
        <authorList>
            <person name="Goeker M."/>
        </authorList>
    </citation>
    <scope>NUCLEOTIDE SEQUENCE [LARGE SCALE GENOMIC DNA]</scope>
    <source>
        <strain evidence="6 7">DSM 7445</strain>
    </source>
</reference>
<sequence>MATINQLPSGSWRAQIRRKGLATLGETFKTRAEAAAWATAKEAELLVAYHQASPRIAKTGTLANIVEKYFQSTVYRNKAPTTQSRERSCSVRVIECLGHYAITTIDSLVIQEYLDARGGEYVRHANGKPTNKLVSANTIRLEKAFLSSVFKWAKGRKYITVNIMADSFDLPRCYPREGRISESQQLRLYEEAMALMNTPGTNPCLAAWTYFVFNTGTRPGEAAKIEVSWVDLDKKRIHIPRRGSKKRNPRTILLTDNLAKTIHEQVAKAQEAGSKYLFFSRANERRKTRPDGTPVRRLRTEEEKVTRECIPYQYYHAWRNLCRHAEISEKINPHIMRHEFICRLFEKTNLSDSQIAMLVGDVNVLSLEPYKHVLVERLRDHYDAHQDSISSTLEELLTKKQEDLAKLSEYLTGVLTEAQEERERNGDFSTPIDWLHAAFLAEEEEKRRAKERSSEEKS</sequence>
<dbReference type="Gene3D" id="1.10.443.10">
    <property type="entry name" value="Intergrase catalytic core"/>
    <property type="match status" value="1"/>
</dbReference>
<comment type="caution">
    <text evidence="6">The sequence shown here is derived from an EMBL/GenBank/DDBJ whole genome shotgun (WGS) entry which is preliminary data.</text>
</comment>
<dbReference type="GO" id="GO:0015074">
    <property type="term" value="P:DNA integration"/>
    <property type="evidence" value="ECO:0007669"/>
    <property type="project" value="UniProtKB-KW"/>
</dbReference>
<dbReference type="Gene3D" id="1.10.150.130">
    <property type="match status" value="1"/>
</dbReference>
<protein>
    <submittedName>
        <fullName evidence="6">Site-specific recombinase XerD</fullName>
    </submittedName>
</protein>
<evidence type="ECO:0000313" key="7">
    <source>
        <dbReference type="Proteomes" id="UP000295382"/>
    </source>
</evidence>
<keyword evidence="4" id="KW-0233">DNA recombination</keyword>
<dbReference type="RefSeq" id="WP_132260368.1">
    <property type="nucleotide sequence ID" value="NZ_SLZQ01000019.1"/>
</dbReference>
<evidence type="ECO:0000313" key="6">
    <source>
        <dbReference type="EMBL" id="TCS32927.1"/>
    </source>
</evidence>
<dbReference type="InterPro" id="IPR011010">
    <property type="entry name" value="DNA_brk_join_enz"/>
</dbReference>
<proteinExistence type="inferred from homology"/>
<dbReference type="PROSITE" id="PS51898">
    <property type="entry name" value="TYR_RECOMBINASE"/>
    <property type="match status" value="1"/>
</dbReference>
<dbReference type="OrthoDB" id="662444at2"/>
<keyword evidence="7" id="KW-1185">Reference proteome</keyword>
<dbReference type="GO" id="GO:0006310">
    <property type="term" value="P:DNA recombination"/>
    <property type="evidence" value="ECO:0007669"/>
    <property type="project" value="UniProtKB-KW"/>
</dbReference>
<organism evidence="6 7">
    <name type="scientific">Paucimonas lemoignei</name>
    <name type="common">Pseudomonas lemoignei</name>
    <dbReference type="NCBI Taxonomy" id="29443"/>
    <lineage>
        <taxon>Bacteria</taxon>
        <taxon>Pseudomonadati</taxon>
        <taxon>Pseudomonadota</taxon>
        <taxon>Betaproteobacteria</taxon>
        <taxon>Burkholderiales</taxon>
        <taxon>Burkholderiaceae</taxon>
        <taxon>Paucimonas</taxon>
    </lineage>
</organism>
<dbReference type="SUPFAM" id="SSF56349">
    <property type="entry name" value="DNA breaking-rejoining enzymes"/>
    <property type="match status" value="1"/>
</dbReference>
<dbReference type="InterPro" id="IPR013762">
    <property type="entry name" value="Integrase-like_cat_sf"/>
</dbReference>
<keyword evidence="2" id="KW-0229">DNA integration</keyword>
<dbReference type="InterPro" id="IPR050808">
    <property type="entry name" value="Phage_Integrase"/>
</dbReference>
<dbReference type="EMBL" id="SLZQ01000019">
    <property type="protein sequence ID" value="TCS32927.1"/>
    <property type="molecule type" value="Genomic_DNA"/>
</dbReference>
<evidence type="ECO:0000256" key="1">
    <source>
        <dbReference type="ARBA" id="ARBA00008857"/>
    </source>
</evidence>
<dbReference type="Pfam" id="PF00589">
    <property type="entry name" value="Phage_integrase"/>
    <property type="match status" value="1"/>
</dbReference>
<comment type="similarity">
    <text evidence="1">Belongs to the 'phage' integrase family.</text>
</comment>
<feature type="domain" description="Tyr recombinase" evidence="5">
    <location>
        <begin position="181"/>
        <end position="383"/>
    </location>
</feature>
<name>A0A4R3HU29_PAULE</name>
<dbReference type="InterPro" id="IPR002104">
    <property type="entry name" value="Integrase_catalytic"/>
</dbReference>
<accession>A0A4R3HU29</accession>
<evidence type="ECO:0000259" key="5">
    <source>
        <dbReference type="PROSITE" id="PS51898"/>
    </source>
</evidence>
<dbReference type="AlphaFoldDB" id="A0A4R3HU29"/>
<keyword evidence="3" id="KW-0238">DNA-binding</keyword>
<dbReference type="InterPro" id="IPR010998">
    <property type="entry name" value="Integrase_recombinase_N"/>
</dbReference>
<evidence type="ECO:0000256" key="2">
    <source>
        <dbReference type="ARBA" id="ARBA00022908"/>
    </source>
</evidence>
<dbReference type="PANTHER" id="PTHR30629">
    <property type="entry name" value="PROPHAGE INTEGRASE"/>
    <property type="match status" value="1"/>
</dbReference>